<evidence type="ECO:0000313" key="2">
    <source>
        <dbReference type="Proteomes" id="UP000823773"/>
    </source>
</evidence>
<sequence length="325" mass="34705">MWELTVMAENAVQRETVLSLRETIARIENRRLAGVVKTVKAADPAGFRRRQEGSQSSGRKVLPLGTPELDAILEGGLPLEGMTEIRSSETRDAGAAAGFATALGALCQQARQQKGDAAAPVLWISQSLASTEAGLPYGLGLKAYGLDIRSLILSLPRTVKDALWIAETALSVSAFCAVILEIRGNPASLALSESRRLHVRARAGRIPLLLLRQSGHEEASSAFFRLHIEPAPARERPLPDGSMLCGSIGHPVFHVIAEKSRSPAPVGLFLEWNPHDRRFYPVEPLPAAAAADPEPAHSVARLSASSSRPGGAEPLGHLLAFPRAS</sequence>
<accession>A0ACC5SWT9</accession>
<dbReference type="Proteomes" id="UP000823773">
    <property type="component" value="Unassembled WGS sequence"/>
</dbReference>
<name>A0ACC5SWT9_ENSAD</name>
<organism evidence="1 2">
    <name type="scientific">Ensifer adhaerens</name>
    <name type="common">Sinorhizobium morelense</name>
    <dbReference type="NCBI Taxonomy" id="106592"/>
    <lineage>
        <taxon>Bacteria</taxon>
        <taxon>Pseudomonadati</taxon>
        <taxon>Pseudomonadota</taxon>
        <taxon>Alphaproteobacteria</taxon>
        <taxon>Hyphomicrobiales</taxon>
        <taxon>Rhizobiaceae</taxon>
        <taxon>Sinorhizobium/Ensifer group</taxon>
        <taxon>Ensifer</taxon>
    </lineage>
</organism>
<dbReference type="EMBL" id="JAGGJR010000004">
    <property type="protein sequence ID" value="MBP1873352.1"/>
    <property type="molecule type" value="Genomic_DNA"/>
</dbReference>
<protein>
    <submittedName>
        <fullName evidence="1">Protein ImuA</fullName>
    </submittedName>
</protein>
<proteinExistence type="predicted"/>
<comment type="caution">
    <text evidence="1">The sequence shown here is derived from an EMBL/GenBank/DDBJ whole genome shotgun (WGS) entry which is preliminary data.</text>
</comment>
<gene>
    <name evidence="1" type="ORF">J2Z19_003067</name>
</gene>
<keyword evidence="2" id="KW-1185">Reference proteome</keyword>
<reference evidence="1" key="1">
    <citation type="submission" date="2021-03" db="EMBL/GenBank/DDBJ databases">
        <title>Genomic Encyclopedia of Type Strains, Phase IV (KMG-IV): sequencing the most valuable type-strain genomes for metagenomic binning, comparative biology and taxonomic classification.</title>
        <authorList>
            <person name="Goeker M."/>
        </authorList>
    </citation>
    <scope>NUCLEOTIDE SEQUENCE</scope>
    <source>
        <strain evidence="1">DSM 18131</strain>
    </source>
</reference>
<evidence type="ECO:0000313" key="1">
    <source>
        <dbReference type="EMBL" id="MBP1873352.1"/>
    </source>
</evidence>